<dbReference type="OrthoDB" id="9775360at2"/>
<dbReference type="EMBL" id="FQZL01000004">
    <property type="protein sequence ID" value="SHI38960.1"/>
    <property type="molecule type" value="Genomic_DNA"/>
</dbReference>
<dbReference type="Gene3D" id="3.20.20.140">
    <property type="entry name" value="Metal-dependent hydrolases"/>
    <property type="match status" value="1"/>
</dbReference>
<dbReference type="Proteomes" id="UP000184052">
    <property type="component" value="Unassembled WGS sequence"/>
</dbReference>
<evidence type="ECO:0000259" key="1">
    <source>
        <dbReference type="SMART" id="SM00481"/>
    </source>
</evidence>
<dbReference type="InterPro" id="IPR003141">
    <property type="entry name" value="Pol/His_phosphatase_N"/>
</dbReference>
<dbReference type="InterPro" id="IPR004013">
    <property type="entry name" value="PHP_dom"/>
</dbReference>
<sequence length="208" mass="22381">MIIDTHFHTKEYSICSSIDMEAGIVEAKKLGLGGICITDHDTVASKELAKNLQDKYSILVIPGTEVQTVEGDILCFGIDDIPEGTITAQKLVEHVEKSGGACIAAHPFRDNDRGLKENICNIKGIHAIEALNGNTDDESNIKAEKLANELGIPCTGGSDAHNLKNIGKYATRFPKDVQDETGFIEALRAGNINPISFHDDTAPCHAAK</sequence>
<dbReference type="STRING" id="1121476.SAMN02745751_00218"/>
<dbReference type="GO" id="GO:0004534">
    <property type="term" value="F:5'-3' RNA exonuclease activity"/>
    <property type="evidence" value="ECO:0007669"/>
    <property type="project" value="TreeGrafter"/>
</dbReference>
<dbReference type="PANTHER" id="PTHR42924">
    <property type="entry name" value="EXONUCLEASE"/>
    <property type="match status" value="1"/>
</dbReference>
<feature type="domain" description="Polymerase/histidinol phosphatase N-terminal" evidence="1">
    <location>
        <begin position="3"/>
        <end position="70"/>
    </location>
</feature>
<evidence type="ECO:0000313" key="2">
    <source>
        <dbReference type="EMBL" id="SHI38960.1"/>
    </source>
</evidence>
<dbReference type="Pfam" id="PF02811">
    <property type="entry name" value="PHP"/>
    <property type="match status" value="1"/>
</dbReference>
<dbReference type="SMART" id="SM00481">
    <property type="entry name" value="POLIIIAc"/>
    <property type="match status" value="1"/>
</dbReference>
<dbReference type="InterPro" id="IPR016195">
    <property type="entry name" value="Pol/histidinol_Pase-like"/>
</dbReference>
<dbReference type="RefSeq" id="WP_073045780.1">
    <property type="nucleotide sequence ID" value="NZ_FQZL01000004.1"/>
</dbReference>
<dbReference type="CDD" id="cd07432">
    <property type="entry name" value="PHP_HisPPase"/>
    <property type="match status" value="1"/>
</dbReference>
<dbReference type="InterPro" id="IPR052018">
    <property type="entry name" value="PHP_domain"/>
</dbReference>
<dbReference type="SUPFAM" id="SSF89550">
    <property type="entry name" value="PHP domain-like"/>
    <property type="match status" value="1"/>
</dbReference>
<organism evidence="2 3">
    <name type="scientific">Dethiosulfatibacter aminovorans DSM 17477</name>
    <dbReference type="NCBI Taxonomy" id="1121476"/>
    <lineage>
        <taxon>Bacteria</taxon>
        <taxon>Bacillati</taxon>
        <taxon>Bacillota</taxon>
        <taxon>Tissierellia</taxon>
        <taxon>Dethiosulfatibacter</taxon>
    </lineage>
</organism>
<proteinExistence type="predicted"/>
<protein>
    <recommendedName>
        <fullName evidence="1">Polymerase/histidinol phosphatase N-terminal domain-containing protein</fullName>
    </recommendedName>
</protein>
<reference evidence="2 3" key="1">
    <citation type="submission" date="2016-11" db="EMBL/GenBank/DDBJ databases">
        <authorList>
            <person name="Jaros S."/>
            <person name="Januszkiewicz K."/>
            <person name="Wedrychowicz H."/>
        </authorList>
    </citation>
    <scope>NUCLEOTIDE SEQUENCE [LARGE SCALE GENOMIC DNA]</scope>
    <source>
        <strain evidence="2 3">DSM 17477</strain>
    </source>
</reference>
<gene>
    <name evidence="2" type="ORF">SAMN02745751_00218</name>
</gene>
<name>A0A1M6AR38_9FIRM</name>
<dbReference type="AlphaFoldDB" id="A0A1M6AR38"/>
<dbReference type="Pfam" id="PF13263">
    <property type="entry name" value="PHP_C"/>
    <property type="match status" value="1"/>
</dbReference>
<dbReference type="GO" id="GO:0035312">
    <property type="term" value="F:5'-3' DNA exonuclease activity"/>
    <property type="evidence" value="ECO:0007669"/>
    <property type="project" value="TreeGrafter"/>
</dbReference>
<evidence type="ECO:0000313" key="3">
    <source>
        <dbReference type="Proteomes" id="UP000184052"/>
    </source>
</evidence>
<keyword evidence="3" id="KW-1185">Reference proteome</keyword>
<dbReference type="PANTHER" id="PTHR42924:SF3">
    <property type="entry name" value="POLYMERASE_HISTIDINOL PHOSPHATASE N-TERMINAL DOMAIN-CONTAINING PROTEIN"/>
    <property type="match status" value="1"/>
</dbReference>
<accession>A0A1M6AR38</accession>